<dbReference type="SUPFAM" id="SSF56235">
    <property type="entry name" value="N-terminal nucleophile aminohydrolases (Ntn hydrolases)"/>
    <property type="match status" value="1"/>
</dbReference>
<dbReference type="OrthoDB" id="5297205at2"/>
<keyword evidence="4" id="KW-0865">Zymogen</keyword>
<dbReference type="Proteomes" id="UP000276634">
    <property type="component" value="Unassembled WGS sequence"/>
</dbReference>
<dbReference type="RefSeq" id="WP_123399941.1">
    <property type="nucleotide sequence ID" value="NZ_RJVI01000001.1"/>
</dbReference>
<proteinExistence type="inferred from homology"/>
<reference evidence="5 6" key="1">
    <citation type="submission" date="2018-11" db="EMBL/GenBank/DDBJ databases">
        <title>Genomic Encyclopedia of Type Strains, Phase IV (KMG-IV): sequencing the most valuable type-strain genomes for metagenomic binning, comparative biology and taxonomic classification.</title>
        <authorList>
            <person name="Goeker M."/>
        </authorList>
    </citation>
    <scope>NUCLEOTIDE SEQUENCE [LARGE SCALE GENOMIC DNA]</scope>
    <source>
        <strain evidence="5 6">DSM 100275</strain>
    </source>
</reference>
<comment type="caution">
    <text evidence="5">The sequence shown here is derived from an EMBL/GenBank/DDBJ whole genome shotgun (WGS) entry which is preliminary data.</text>
</comment>
<accession>A0A3N1YAF8</accession>
<evidence type="ECO:0000256" key="2">
    <source>
        <dbReference type="ARBA" id="ARBA00022679"/>
    </source>
</evidence>
<dbReference type="PANTHER" id="PTHR43199:SF1">
    <property type="entry name" value="GLUTATHIONE HYDROLASE PROENZYME"/>
    <property type="match status" value="1"/>
</dbReference>
<dbReference type="Pfam" id="PF01019">
    <property type="entry name" value="G_glu_transpept"/>
    <property type="match status" value="1"/>
</dbReference>
<protein>
    <submittedName>
        <fullName evidence="5">Gamma-glutamyltranspeptidase/glutathione hydrolase</fullName>
    </submittedName>
</protein>
<organism evidence="5 6">
    <name type="scientific">Inmirania thermothiophila</name>
    <dbReference type="NCBI Taxonomy" id="1750597"/>
    <lineage>
        <taxon>Bacteria</taxon>
        <taxon>Pseudomonadati</taxon>
        <taxon>Pseudomonadota</taxon>
        <taxon>Gammaproteobacteria</taxon>
        <taxon>Chromatiales</taxon>
        <taxon>Ectothiorhodospiraceae</taxon>
        <taxon>Inmirania</taxon>
    </lineage>
</organism>
<keyword evidence="2" id="KW-0808">Transferase</keyword>
<dbReference type="PRINTS" id="PR01210">
    <property type="entry name" value="GGTRANSPTASE"/>
</dbReference>
<keyword evidence="3 5" id="KW-0378">Hydrolase</keyword>
<sequence>MPPRRPPLGAVAAGHPATAEAAVEALRAGGNAFDAAIAAHLAACVAEPVLASLGGGGYLLAAPARRPPVLYDFFVHTPRRRRPAHEVDFHPIVADFGTTTQEFHIGLGAAATPGTVAGLFAIHRDLARLPLARLAEPALALARRGVRLNAFQAYVFDIVGVIYLATPGARAVFAHPRAQPPRLPRRGELLRMPALADTLEALVREGEGLFYRGEIARRIAALSAEAGGHLQAEDLAAYRVVRRTPLTLAYRDARLHTNPPPSCGGALVAGALAHLARTPPAPFGSRAEALRLQAALAAADARRRRHGADAEALLADALAAPQARRGTTHVSIADAEGNLAALTVTNGEGCGHVVPGTGIMLNNMLGEEDLNPGGFHRWPTDRRMGSMMAPSLLARDGTVVAFGSGGSNRIRSALLQFAVNLVDHRMSLAAAVDAPRMHCEGGRIDLEAGYDPEAVAALEGAGALRLWAERNLFFGGVHAVLCDRGRLAAHGDPRRGGVGRIVRARRRR</sequence>
<dbReference type="AlphaFoldDB" id="A0A3N1YAF8"/>
<dbReference type="InterPro" id="IPR029055">
    <property type="entry name" value="Ntn_hydrolases_N"/>
</dbReference>
<dbReference type="InterPro" id="IPR043137">
    <property type="entry name" value="GGT_ssub_C"/>
</dbReference>
<evidence type="ECO:0000313" key="5">
    <source>
        <dbReference type="EMBL" id="ROR34612.1"/>
    </source>
</evidence>
<dbReference type="Gene3D" id="3.60.20.40">
    <property type="match status" value="1"/>
</dbReference>
<dbReference type="GO" id="GO:0016740">
    <property type="term" value="F:transferase activity"/>
    <property type="evidence" value="ECO:0007669"/>
    <property type="project" value="UniProtKB-KW"/>
</dbReference>
<comment type="similarity">
    <text evidence="1">Belongs to the gamma-glutamyltransferase family.</text>
</comment>
<dbReference type="GO" id="GO:0016787">
    <property type="term" value="F:hydrolase activity"/>
    <property type="evidence" value="ECO:0007669"/>
    <property type="project" value="UniProtKB-KW"/>
</dbReference>
<evidence type="ECO:0000256" key="4">
    <source>
        <dbReference type="ARBA" id="ARBA00023145"/>
    </source>
</evidence>
<evidence type="ECO:0000313" key="6">
    <source>
        <dbReference type="Proteomes" id="UP000276634"/>
    </source>
</evidence>
<name>A0A3N1YAF8_9GAMM</name>
<dbReference type="PANTHER" id="PTHR43199">
    <property type="entry name" value="GLUTATHIONE HYDROLASE"/>
    <property type="match status" value="1"/>
</dbReference>
<keyword evidence="6" id="KW-1185">Reference proteome</keyword>
<evidence type="ECO:0000256" key="3">
    <source>
        <dbReference type="ARBA" id="ARBA00022801"/>
    </source>
</evidence>
<evidence type="ECO:0000256" key="1">
    <source>
        <dbReference type="ARBA" id="ARBA00009381"/>
    </source>
</evidence>
<dbReference type="EMBL" id="RJVI01000001">
    <property type="protein sequence ID" value="ROR34612.1"/>
    <property type="molecule type" value="Genomic_DNA"/>
</dbReference>
<gene>
    <name evidence="5" type="ORF">EDC57_0511</name>
</gene>
<dbReference type="InterPro" id="IPR051792">
    <property type="entry name" value="GGT_bact"/>
</dbReference>